<reference evidence="1 2" key="1">
    <citation type="submission" date="2018-08" db="EMBL/GenBank/DDBJ databases">
        <title>Flavobacterium tibetense sp. nov., isolated from a wetland YonghuCo on Tibetan Plateau.</title>
        <authorList>
            <person name="Phurbu D."/>
            <person name="Lu H."/>
            <person name="Xing P."/>
        </authorList>
    </citation>
    <scope>NUCLEOTIDE SEQUENCE [LARGE SCALE GENOMIC DNA]</scope>
    <source>
        <strain evidence="1 2">DJC</strain>
    </source>
</reference>
<dbReference type="EMBL" id="QWEY01000005">
    <property type="protein sequence ID" value="RGP37068.1"/>
    <property type="molecule type" value="Genomic_DNA"/>
</dbReference>
<dbReference type="AlphaFoldDB" id="A0A411Z1X8"/>
<organism evidence="1 2">
    <name type="scientific">Pseudotabrizicola alkalilacus</name>
    <dbReference type="NCBI Taxonomy" id="2305252"/>
    <lineage>
        <taxon>Bacteria</taxon>
        <taxon>Pseudomonadati</taxon>
        <taxon>Pseudomonadota</taxon>
        <taxon>Alphaproteobacteria</taxon>
        <taxon>Rhodobacterales</taxon>
        <taxon>Paracoccaceae</taxon>
        <taxon>Pseudotabrizicola</taxon>
    </lineage>
</organism>
<proteinExistence type="predicted"/>
<evidence type="ECO:0000313" key="2">
    <source>
        <dbReference type="Proteomes" id="UP000284547"/>
    </source>
</evidence>
<dbReference type="Proteomes" id="UP000284547">
    <property type="component" value="Unassembled WGS sequence"/>
</dbReference>
<sequence length="185" mass="20998">MLGMFLVPEGQKAPPEEITDAASVAFRVYLAFFTEEFARISGEHRDLVLLRNNLVHQFLKQEDLRTVEGCLTAQRTLTQALKRISFAYDGLRGWVLEKEHARQAFMDQLALPDLQNFLVHCRIPWHLATITTALNEASVALAKGDWTPVDAAANWIAERHPEEQPGGYGCRTWRQVIHEAGQFDL</sequence>
<evidence type="ECO:0008006" key="3">
    <source>
        <dbReference type="Google" id="ProtNLM"/>
    </source>
</evidence>
<accession>A0A411Z1X8</accession>
<comment type="caution">
    <text evidence="1">The sequence shown here is derived from an EMBL/GenBank/DDBJ whole genome shotgun (WGS) entry which is preliminary data.</text>
</comment>
<evidence type="ECO:0000313" key="1">
    <source>
        <dbReference type="EMBL" id="RGP37068.1"/>
    </source>
</evidence>
<name>A0A411Z1X8_9RHOB</name>
<gene>
    <name evidence="1" type="ORF">D1012_10360</name>
</gene>
<keyword evidence="2" id="KW-1185">Reference proteome</keyword>
<protein>
    <recommendedName>
        <fullName evidence="3">HTH OST-type domain-containing protein</fullName>
    </recommendedName>
</protein>